<evidence type="ECO:0000313" key="3">
    <source>
        <dbReference type="Proteomes" id="UP000838878"/>
    </source>
</evidence>
<evidence type="ECO:0000259" key="1">
    <source>
        <dbReference type="PROSITE" id="PS00028"/>
    </source>
</evidence>
<keyword evidence="3" id="KW-1185">Reference proteome</keyword>
<protein>
    <recommendedName>
        <fullName evidence="1">C2H2-type domain-containing protein</fullName>
    </recommendedName>
</protein>
<dbReference type="SUPFAM" id="SSF57667">
    <property type="entry name" value="beta-beta-alpha zinc fingers"/>
    <property type="match status" value="1"/>
</dbReference>
<dbReference type="InterPro" id="IPR036236">
    <property type="entry name" value="Znf_C2H2_sf"/>
</dbReference>
<dbReference type="SUPFAM" id="SSF57716">
    <property type="entry name" value="Glucocorticoid receptor-like (DNA-binding domain)"/>
    <property type="match status" value="1"/>
</dbReference>
<dbReference type="OrthoDB" id="8922241at2759"/>
<gene>
    <name evidence="2" type="ORF">BINO364_LOCUS4860</name>
</gene>
<evidence type="ECO:0000313" key="2">
    <source>
        <dbReference type="EMBL" id="CAH0718360.1"/>
    </source>
</evidence>
<feature type="non-terminal residue" evidence="2">
    <location>
        <position position="800"/>
    </location>
</feature>
<feature type="domain" description="C2H2-type" evidence="1">
    <location>
        <begin position="234"/>
        <end position="255"/>
    </location>
</feature>
<dbReference type="InterPro" id="IPR013087">
    <property type="entry name" value="Znf_C2H2_type"/>
</dbReference>
<dbReference type="SMART" id="SM00868">
    <property type="entry name" value="zf-AD"/>
    <property type="match status" value="1"/>
</dbReference>
<dbReference type="Gene3D" id="3.40.1800.20">
    <property type="match status" value="1"/>
</dbReference>
<dbReference type="GO" id="GO:0008270">
    <property type="term" value="F:zinc ion binding"/>
    <property type="evidence" value="ECO:0007669"/>
    <property type="project" value="InterPro"/>
</dbReference>
<dbReference type="AlphaFoldDB" id="A0A8J9VFE5"/>
<dbReference type="GO" id="GO:0005634">
    <property type="term" value="C:nucleus"/>
    <property type="evidence" value="ECO:0007669"/>
    <property type="project" value="InterPro"/>
</dbReference>
<dbReference type="PROSITE" id="PS00028">
    <property type="entry name" value="ZINC_FINGER_C2H2_1"/>
    <property type="match status" value="1"/>
</dbReference>
<accession>A0A8J9VFE5</accession>
<dbReference type="Proteomes" id="UP000838878">
    <property type="component" value="Chromosome 13"/>
</dbReference>
<sequence>MEQNFIDLKELKVYPKSYKKAKNVFNNETDNEKQGEKVPLTTQNAVKYLLDGTLRLRVCRYCLNVTSMLSELDEVLVIAVNGSLHEVTVRDMVASFHPFKVNEDKNVPNKICTDCLNHTIDCYLFTQKCEQAERALRNCFDDIYEKFEKLDPLEPVKKRGKRKQNPNHNTLYTEHENVINYAEPVINIVNVDSFPVSNTEISDLECQKCWQTLPNMESLLNHEKSHPKSMWYTCKLCGKSFVKRYHLKKHIKENHLFDDDDVEPPNPEQFKCNECSQLNNTLGEHLQHLEKHKFKAVFEHLIERKVDNLCSVCLEKGSRMTSLSEVISFYGGYPDLIGDKPIQNILNTTIPEQNLYKYKELLLPNQATIVRIQKKSKQKCRFTLNHNENGSLQRKDLSFQFSYPIIVIEKKYFILNDDFISYTFAKPLLVNPFRDSNVMKEEQEVVVVNSLEIENNTLNKETNMDKTGNVTSDYVKIDTTFETVNNNNGKVQEIVQSCKLCWVFKKPTCKDCLNATKSTEDNVIKKYQTNDCKFCWLFEKSKKCDYCNKSNEILKIIANSNEICKLCWLFGEIGKCVCKVNKENTLNTETTHISDDKSNESIDQKSHWQCDICLINNINRYSCVCCDKNHDNMEKVNINFGKKLFQNELKEHSIEAIKEIKDNKNDKSIVLFQTKLEPTYDQEEDIGNENKIAMEHNKYNNLHKTNEANSLKTTINNQNEDISMEIEITPSSKIDGQTEENDEELMDFEENETQIVINQENTVNIANEFIKGFNFNIGSGVSYHRRVKRPLRRMATRFQK</sequence>
<dbReference type="Gene3D" id="3.30.160.60">
    <property type="entry name" value="Classic Zinc Finger"/>
    <property type="match status" value="1"/>
</dbReference>
<dbReference type="InterPro" id="IPR012934">
    <property type="entry name" value="Znf_AD"/>
</dbReference>
<name>A0A8J9VFE5_9NEOP</name>
<reference evidence="2" key="1">
    <citation type="submission" date="2021-12" db="EMBL/GenBank/DDBJ databases">
        <authorList>
            <person name="Martin H S."/>
        </authorList>
    </citation>
    <scope>NUCLEOTIDE SEQUENCE</scope>
</reference>
<dbReference type="EMBL" id="OV170233">
    <property type="protein sequence ID" value="CAH0718360.1"/>
    <property type="molecule type" value="Genomic_DNA"/>
</dbReference>
<dbReference type="Pfam" id="PF07776">
    <property type="entry name" value="zf-AD"/>
    <property type="match status" value="1"/>
</dbReference>
<dbReference type="SMART" id="SM00355">
    <property type="entry name" value="ZnF_C2H2"/>
    <property type="match status" value="3"/>
</dbReference>
<proteinExistence type="predicted"/>
<organism evidence="2 3">
    <name type="scientific">Brenthis ino</name>
    <name type="common">lesser marbled fritillary</name>
    <dbReference type="NCBI Taxonomy" id="405034"/>
    <lineage>
        <taxon>Eukaryota</taxon>
        <taxon>Metazoa</taxon>
        <taxon>Ecdysozoa</taxon>
        <taxon>Arthropoda</taxon>
        <taxon>Hexapoda</taxon>
        <taxon>Insecta</taxon>
        <taxon>Pterygota</taxon>
        <taxon>Neoptera</taxon>
        <taxon>Endopterygota</taxon>
        <taxon>Lepidoptera</taxon>
        <taxon>Glossata</taxon>
        <taxon>Ditrysia</taxon>
        <taxon>Papilionoidea</taxon>
        <taxon>Nymphalidae</taxon>
        <taxon>Heliconiinae</taxon>
        <taxon>Argynnini</taxon>
        <taxon>Brenthis</taxon>
    </lineage>
</organism>